<feature type="compositionally biased region" description="Basic and acidic residues" evidence="1">
    <location>
        <begin position="14"/>
        <end position="25"/>
    </location>
</feature>
<sequence>MSLVASESRTGPPHHLDPTAPERDPSAPPPAAPDRPVVRRVDETMRRTVLALPGWAALREAASAATPNVASLAAALCAISDSARAIYPTGPARPQRGRIRVSPATSHAIRRRQKAFLALQRGHITPAEYASTRREAAAAIRFDGRRRWVAFVDQGAAAAEVNDPRTAWH</sequence>
<dbReference type="Proteomes" id="UP000274922">
    <property type="component" value="Unassembled WGS sequence"/>
</dbReference>
<keyword evidence="3" id="KW-1185">Reference proteome</keyword>
<evidence type="ECO:0000313" key="3">
    <source>
        <dbReference type="Proteomes" id="UP000274922"/>
    </source>
</evidence>
<accession>A0A4P9X0S1</accession>
<dbReference type="EMBL" id="ML014476">
    <property type="protein sequence ID" value="RKO98343.1"/>
    <property type="molecule type" value="Genomic_DNA"/>
</dbReference>
<gene>
    <name evidence="2" type="ORF">CXG81DRAFT_28815</name>
</gene>
<dbReference type="AlphaFoldDB" id="A0A4P9X0S1"/>
<organism evidence="2 3">
    <name type="scientific">Caulochytrium protostelioides</name>
    <dbReference type="NCBI Taxonomy" id="1555241"/>
    <lineage>
        <taxon>Eukaryota</taxon>
        <taxon>Fungi</taxon>
        <taxon>Fungi incertae sedis</taxon>
        <taxon>Chytridiomycota</taxon>
        <taxon>Chytridiomycota incertae sedis</taxon>
        <taxon>Chytridiomycetes</taxon>
        <taxon>Caulochytriales</taxon>
        <taxon>Caulochytriaceae</taxon>
        <taxon>Caulochytrium</taxon>
    </lineage>
</organism>
<feature type="region of interest" description="Disordered" evidence="1">
    <location>
        <begin position="1"/>
        <end position="38"/>
    </location>
</feature>
<evidence type="ECO:0000256" key="1">
    <source>
        <dbReference type="SAM" id="MobiDB-lite"/>
    </source>
</evidence>
<evidence type="ECO:0000313" key="2">
    <source>
        <dbReference type="EMBL" id="RKO98343.1"/>
    </source>
</evidence>
<name>A0A4P9X0S1_9FUNG</name>
<protein>
    <submittedName>
        <fullName evidence="2">Uncharacterized protein</fullName>
    </submittedName>
</protein>
<proteinExistence type="predicted"/>
<reference evidence="3" key="1">
    <citation type="journal article" date="2018" name="Nat. Microbiol.">
        <title>Leveraging single-cell genomics to expand the fungal tree of life.</title>
        <authorList>
            <person name="Ahrendt S.R."/>
            <person name="Quandt C.A."/>
            <person name="Ciobanu D."/>
            <person name="Clum A."/>
            <person name="Salamov A."/>
            <person name="Andreopoulos B."/>
            <person name="Cheng J.F."/>
            <person name="Woyke T."/>
            <person name="Pelin A."/>
            <person name="Henrissat B."/>
            <person name="Reynolds N.K."/>
            <person name="Benny G.L."/>
            <person name="Smith M.E."/>
            <person name="James T.Y."/>
            <person name="Grigoriev I.V."/>
        </authorList>
    </citation>
    <scope>NUCLEOTIDE SEQUENCE [LARGE SCALE GENOMIC DNA]</scope>
    <source>
        <strain evidence="3">ATCC 52028</strain>
    </source>
</reference>